<evidence type="ECO:0000313" key="2">
    <source>
        <dbReference type="EMBL" id="GGH77702.1"/>
    </source>
</evidence>
<name>A0A917MYC3_9BACT</name>
<dbReference type="InterPro" id="IPR029063">
    <property type="entry name" value="SAM-dependent_MTases_sf"/>
</dbReference>
<organism evidence="2 3">
    <name type="scientific">Filimonas zeae</name>
    <dbReference type="NCBI Taxonomy" id="1737353"/>
    <lineage>
        <taxon>Bacteria</taxon>
        <taxon>Pseudomonadati</taxon>
        <taxon>Bacteroidota</taxon>
        <taxon>Chitinophagia</taxon>
        <taxon>Chitinophagales</taxon>
        <taxon>Chitinophagaceae</taxon>
        <taxon>Filimonas</taxon>
    </lineage>
</organism>
<dbReference type="AlphaFoldDB" id="A0A917MYC3"/>
<dbReference type="Pfam" id="PF05430">
    <property type="entry name" value="Methyltransf_30"/>
    <property type="match status" value="1"/>
</dbReference>
<protein>
    <recommendedName>
        <fullName evidence="1">MnmC-like methyltransferase domain-containing protein</fullName>
    </recommendedName>
</protein>
<sequence>MEREIQITADGSHTVAIPGMQVTYHSKHGAIQESMHVFIQAGLSVVPASSKVHVLEMGFGTGLNALLTLEYALQHLQPVSYTSFELYPLSVQEAALLNYAQQLPGNTSAIAWNPEALFTKMHAAAWEETVDIHPLFQLHKTNQSLLNLPTPQSFSGIQEEEATAQLLQWSNRFHVIYYDAFAPNAQPELWTAELFAKLLNTLLPGGILVTYCSKGDVRRAMQAAGFTVAKIPGPPGKREMLRATKPV</sequence>
<reference evidence="2" key="2">
    <citation type="submission" date="2020-09" db="EMBL/GenBank/DDBJ databases">
        <authorList>
            <person name="Sun Q."/>
            <person name="Zhou Y."/>
        </authorList>
    </citation>
    <scope>NUCLEOTIDE SEQUENCE</scope>
    <source>
        <strain evidence="2">CGMCC 1.15290</strain>
    </source>
</reference>
<dbReference type="InterPro" id="IPR047785">
    <property type="entry name" value="tRNA_MNMC2"/>
</dbReference>
<evidence type="ECO:0000259" key="1">
    <source>
        <dbReference type="Pfam" id="PF05430"/>
    </source>
</evidence>
<dbReference type="Proteomes" id="UP000627292">
    <property type="component" value="Unassembled WGS sequence"/>
</dbReference>
<dbReference type="EMBL" id="BMIB01000004">
    <property type="protein sequence ID" value="GGH77702.1"/>
    <property type="molecule type" value="Genomic_DNA"/>
</dbReference>
<dbReference type="GO" id="GO:0004808">
    <property type="term" value="F:tRNA (5-methylaminomethyl-2-thiouridylate)(34)-methyltransferase activity"/>
    <property type="evidence" value="ECO:0007669"/>
    <property type="project" value="InterPro"/>
</dbReference>
<evidence type="ECO:0000313" key="3">
    <source>
        <dbReference type="Proteomes" id="UP000627292"/>
    </source>
</evidence>
<gene>
    <name evidence="2" type="ORF">GCM10011379_44450</name>
</gene>
<dbReference type="NCBIfam" id="NF033855">
    <property type="entry name" value="tRNA_MNMC2"/>
    <property type="match status" value="1"/>
</dbReference>
<accession>A0A917MYC3</accession>
<reference evidence="2" key="1">
    <citation type="journal article" date="2014" name="Int. J. Syst. Evol. Microbiol.">
        <title>Complete genome sequence of Corynebacterium casei LMG S-19264T (=DSM 44701T), isolated from a smear-ripened cheese.</title>
        <authorList>
            <consortium name="US DOE Joint Genome Institute (JGI-PGF)"/>
            <person name="Walter F."/>
            <person name="Albersmeier A."/>
            <person name="Kalinowski J."/>
            <person name="Ruckert C."/>
        </authorList>
    </citation>
    <scope>NUCLEOTIDE SEQUENCE</scope>
    <source>
        <strain evidence="2">CGMCC 1.15290</strain>
    </source>
</reference>
<dbReference type="PANTHER" id="PTHR39963:SF1">
    <property type="entry name" value="MNMC-LIKE METHYLTRANSFERASE DOMAIN-CONTAINING PROTEIN"/>
    <property type="match status" value="1"/>
</dbReference>
<dbReference type="GO" id="GO:0016645">
    <property type="term" value="F:oxidoreductase activity, acting on the CH-NH group of donors"/>
    <property type="evidence" value="ECO:0007669"/>
    <property type="project" value="InterPro"/>
</dbReference>
<dbReference type="RefSeq" id="WP_188956490.1">
    <property type="nucleotide sequence ID" value="NZ_BMIB01000004.1"/>
</dbReference>
<keyword evidence="3" id="KW-1185">Reference proteome</keyword>
<dbReference type="SUPFAM" id="SSF53335">
    <property type="entry name" value="S-adenosyl-L-methionine-dependent methyltransferases"/>
    <property type="match status" value="1"/>
</dbReference>
<dbReference type="Gene3D" id="3.40.50.150">
    <property type="entry name" value="Vaccinia Virus protein VP39"/>
    <property type="match status" value="1"/>
</dbReference>
<proteinExistence type="predicted"/>
<feature type="domain" description="MnmC-like methyltransferase" evidence="1">
    <location>
        <begin position="161"/>
        <end position="246"/>
    </location>
</feature>
<dbReference type="InterPro" id="IPR008471">
    <property type="entry name" value="MnmC-like_methylTransf"/>
</dbReference>
<comment type="caution">
    <text evidence="2">The sequence shown here is derived from an EMBL/GenBank/DDBJ whole genome shotgun (WGS) entry which is preliminary data.</text>
</comment>
<dbReference type="PANTHER" id="PTHR39963">
    <property type="entry name" value="SLL0983 PROTEIN"/>
    <property type="match status" value="1"/>
</dbReference>